<keyword evidence="4" id="KW-1185">Reference proteome</keyword>
<proteinExistence type="predicted"/>
<accession>A0A1M7Y1F5</accession>
<feature type="chain" id="PRO_5012771372" evidence="1">
    <location>
        <begin position="24"/>
        <end position="162"/>
    </location>
</feature>
<evidence type="ECO:0000259" key="2">
    <source>
        <dbReference type="Pfam" id="PF13441"/>
    </source>
</evidence>
<evidence type="ECO:0000256" key="1">
    <source>
        <dbReference type="SAM" id="SignalP"/>
    </source>
</evidence>
<gene>
    <name evidence="3" type="ORF">SAMN02745220_01145</name>
</gene>
<name>A0A1M7Y1F5_9BACT</name>
<dbReference type="InterPro" id="IPR027367">
    <property type="entry name" value="Gly-zipper_YMGG"/>
</dbReference>
<evidence type="ECO:0000313" key="4">
    <source>
        <dbReference type="Proteomes" id="UP000184603"/>
    </source>
</evidence>
<organism evidence="3 4">
    <name type="scientific">Desulfopila aestuarii DSM 18488</name>
    <dbReference type="NCBI Taxonomy" id="1121416"/>
    <lineage>
        <taxon>Bacteria</taxon>
        <taxon>Pseudomonadati</taxon>
        <taxon>Thermodesulfobacteriota</taxon>
        <taxon>Desulfobulbia</taxon>
        <taxon>Desulfobulbales</taxon>
        <taxon>Desulfocapsaceae</taxon>
        <taxon>Desulfopila</taxon>
    </lineage>
</organism>
<dbReference type="RefSeq" id="WP_073612491.1">
    <property type="nucleotide sequence ID" value="NZ_FRFE01000004.1"/>
</dbReference>
<dbReference type="STRING" id="1121416.SAMN02745220_01145"/>
<dbReference type="Pfam" id="PF13441">
    <property type="entry name" value="Gly-zipper_YMGG"/>
    <property type="match status" value="1"/>
</dbReference>
<keyword evidence="1" id="KW-0732">Signal</keyword>
<sequence length="162" mass="18247">MKRVQMMLLAIFISFVSITNVNAGDKAVGGLLIGAGSGAIIGSAAGQNTESLLIGTAIGGAVGYAIGNSMEHPSHVVYQNTYRRPVVTHYHEYRPRVYYHRKPVHSYGNPYKPRYNYGRHDTNCRETVSYKKDRGRVSKVVKTTCNTPRLYDRDNSRSRWHR</sequence>
<dbReference type="Proteomes" id="UP000184603">
    <property type="component" value="Unassembled WGS sequence"/>
</dbReference>
<dbReference type="EMBL" id="FRFE01000004">
    <property type="protein sequence ID" value="SHO45597.1"/>
    <property type="molecule type" value="Genomic_DNA"/>
</dbReference>
<evidence type="ECO:0000313" key="3">
    <source>
        <dbReference type="EMBL" id="SHO45597.1"/>
    </source>
</evidence>
<feature type="domain" description="YMGG-like Gly-zipper" evidence="2">
    <location>
        <begin position="26"/>
        <end position="68"/>
    </location>
</feature>
<protein>
    <submittedName>
        <fullName evidence="3">Glycine zipper</fullName>
    </submittedName>
</protein>
<reference evidence="3 4" key="1">
    <citation type="submission" date="2016-12" db="EMBL/GenBank/DDBJ databases">
        <authorList>
            <person name="Song W.-J."/>
            <person name="Kurnit D.M."/>
        </authorList>
    </citation>
    <scope>NUCLEOTIDE SEQUENCE [LARGE SCALE GENOMIC DNA]</scope>
    <source>
        <strain evidence="3 4">DSM 18488</strain>
    </source>
</reference>
<feature type="signal peptide" evidence="1">
    <location>
        <begin position="1"/>
        <end position="23"/>
    </location>
</feature>
<dbReference type="AlphaFoldDB" id="A0A1M7Y1F5"/>